<evidence type="ECO:0000313" key="5">
    <source>
        <dbReference type="Proteomes" id="UP000315995"/>
    </source>
</evidence>
<dbReference type="RefSeq" id="WP_141196888.1">
    <property type="nucleotide sequence ID" value="NZ_CP041186.1"/>
</dbReference>
<name>A0A4Y6PRH6_PERCE</name>
<evidence type="ECO:0000256" key="1">
    <source>
        <dbReference type="ARBA" id="ARBA00022603"/>
    </source>
</evidence>
<dbReference type="GO" id="GO:0008171">
    <property type="term" value="F:O-methyltransferase activity"/>
    <property type="evidence" value="ECO:0007669"/>
    <property type="project" value="InterPro"/>
</dbReference>
<accession>A0A5B8Y6D9</accession>
<keyword evidence="2 4" id="KW-0808">Transferase</keyword>
<sequence>MSAKTLQLDDALHDYLLSVSVHESAPFRELREETAKMEYANMQTSPEQGQFMRLLAELVGAKRTIEVGTFTGYSAMCVASVLPDVGELVACDISEEWVDIGRKYWEQAGVADKIDVRIAPALETLDGLIEDGQGGSFDFAYIDADKENYIAYYERCLELVRVGGLIGVDNTLWGGSVIDASDQEESTVAIREFNAHVADDERVTVSLVPIGDGLTLARKR</sequence>
<gene>
    <name evidence="4" type="ORF">FIV42_06505</name>
</gene>
<dbReference type="Pfam" id="PF01596">
    <property type="entry name" value="Methyltransf_3"/>
    <property type="match status" value="1"/>
</dbReference>
<dbReference type="GO" id="GO:0008757">
    <property type="term" value="F:S-adenosylmethionine-dependent methyltransferase activity"/>
    <property type="evidence" value="ECO:0007669"/>
    <property type="project" value="TreeGrafter"/>
</dbReference>
<evidence type="ECO:0000313" key="4">
    <source>
        <dbReference type="EMBL" id="QDG50395.1"/>
    </source>
</evidence>
<keyword evidence="1 4" id="KW-0489">Methyltransferase</keyword>
<dbReference type="PROSITE" id="PS51682">
    <property type="entry name" value="SAM_OMT_I"/>
    <property type="match status" value="1"/>
</dbReference>
<dbReference type="EMBL" id="CP041186">
    <property type="protein sequence ID" value="QDG50395.1"/>
    <property type="molecule type" value="Genomic_DNA"/>
</dbReference>
<keyword evidence="5" id="KW-1185">Reference proteome</keyword>
<dbReference type="AlphaFoldDB" id="A0A4Y6PRH6"/>
<organism evidence="4 5">
    <name type="scientific">Persicimonas caeni</name>
    <dbReference type="NCBI Taxonomy" id="2292766"/>
    <lineage>
        <taxon>Bacteria</taxon>
        <taxon>Deltaproteobacteria</taxon>
        <taxon>Bradymonadales</taxon>
        <taxon>Bradymonadaceae</taxon>
        <taxon>Persicimonas</taxon>
    </lineage>
</organism>
<keyword evidence="3" id="KW-0949">S-adenosyl-L-methionine</keyword>
<dbReference type="GO" id="GO:0032259">
    <property type="term" value="P:methylation"/>
    <property type="evidence" value="ECO:0007669"/>
    <property type="project" value="UniProtKB-KW"/>
</dbReference>
<dbReference type="InterPro" id="IPR029063">
    <property type="entry name" value="SAM-dependent_MTases_sf"/>
</dbReference>
<dbReference type="Gene3D" id="3.40.50.150">
    <property type="entry name" value="Vaccinia Virus protein VP39"/>
    <property type="match status" value="1"/>
</dbReference>
<dbReference type="OrthoDB" id="9811000at2"/>
<dbReference type="SUPFAM" id="SSF53335">
    <property type="entry name" value="S-adenosyl-L-methionine-dependent methyltransferases"/>
    <property type="match status" value="1"/>
</dbReference>
<dbReference type="InterPro" id="IPR002935">
    <property type="entry name" value="SAM_O-MeTrfase"/>
</dbReference>
<dbReference type="PANTHER" id="PTHR10509:SF14">
    <property type="entry name" value="CAFFEOYL-COA O-METHYLTRANSFERASE 3-RELATED"/>
    <property type="match status" value="1"/>
</dbReference>
<dbReference type="InterPro" id="IPR050362">
    <property type="entry name" value="Cation-dep_OMT"/>
</dbReference>
<evidence type="ECO:0000256" key="3">
    <source>
        <dbReference type="ARBA" id="ARBA00022691"/>
    </source>
</evidence>
<reference evidence="4 5" key="1">
    <citation type="submission" date="2019-06" db="EMBL/GenBank/DDBJ databases">
        <title>Persicimonas caeni gen. nov., sp. nov., a predatory bacterium isolated from solar saltern.</title>
        <authorList>
            <person name="Wang S."/>
        </authorList>
    </citation>
    <scope>NUCLEOTIDE SEQUENCE [LARGE SCALE GENOMIC DNA]</scope>
    <source>
        <strain evidence="4 5">YN101</strain>
    </source>
</reference>
<dbReference type="PANTHER" id="PTHR10509">
    <property type="entry name" value="O-METHYLTRANSFERASE-RELATED"/>
    <property type="match status" value="1"/>
</dbReference>
<accession>A0A4Y6PRH6</accession>
<dbReference type="Proteomes" id="UP000315995">
    <property type="component" value="Chromosome"/>
</dbReference>
<proteinExistence type="predicted"/>
<protein>
    <submittedName>
        <fullName evidence="4">SAM-dependent methyltransferase</fullName>
    </submittedName>
</protein>
<evidence type="ECO:0000256" key="2">
    <source>
        <dbReference type="ARBA" id="ARBA00022679"/>
    </source>
</evidence>